<dbReference type="AlphaFoldDB" id="A0A2S6C593"/>
<proteinExistence type="predicted"/>
<keyword evidence="2" id="KW-1185">Reference proteome</keyword>
<sequence length="323" mass="36419">MSNPTTTSSPAAMAPPEGVCHFEKLPPEVLGIICSFAYGCQSTRCITTRLQLEESREHLVKQGTVASLPPFKHYVDHFLVSKRFFLSATEAFIKAQRLDQTKQPFHTRNARLCAQRTVQLFARSLKVKTFTDVSLLGKFLNLRTVETVIDDSHFEKGLRCKKYPWLHVFQNHELADLDLVKDLVVLRGLTTFTCEASKCYYADTEPKRQMWQENVLTLQRYLAPIVTAPKPKSTSTSSCNNSESMPLYPGSRVTGIGCSSTLINVESRPPLAFKLQQVAFDTSTVTRVMSLRTDQLSRWVHRVLCQHPELASLLDDSGFATSR</sequence>
<dbReference type="OrthoDB" id="3643184at2759"/>
<dbReference type="Proteomes" id="UP000237631">
    <property type="component" value="Unassembled WGS sequence"/>
</dbReference>
<protein>
    <submittedName>
        <fullName evidence="1">Uncharacterized protein</fullName>
    </submittedName>
</protein>
<evidence type="ECO:0000313" key="2">
    <source>
        <dbReference type="Proteomes" id="UP000237631"/>
    </source>
</evidence>
<comment type="caution">
    <text evidence="1">The sequence shown here is derived from an EMBL/GenBank/DDBJ whole genome shotgun (WGS) entry which is preliminary data.</text>
</comment>
<gene>
    <name evidence="1" type="ORF">CBER1_06040</name>
</gene>
<name>A0A2S6C593_9PEZI</name>
<dbReference type="EMBL" id="PNEN01000553">
    <property type="protein sequence ID" value="PPJ54880.1"/>
    <property type="molecule type" value="Genomic_DNA"/>
</dbReference>
<evidence type="ECO:0000313" key="1">
    <source>
        <dbReference type="EMBL" id="PPJ54880.1"/>
    </source>
</evidence>
<organism evidence="1 2">
    <name type="scientific">Cercospora berteroae</name>
    <dbReference type="NCBI Taxonomy" id="357750"/>
    <lineage>
        <taxon>Eukaryota</taxon>
        <taxon>Fungi</taxon>
        <taxon>Dikarya</taxon>
        <taxon>Ascomycota</taxon>
        <taxon>Pezizomycotina</taxon>
        <taxon>Dothideomycetes</taxon>
        <taxon>Dothideomycetidae</taxon>
        <taxon>Mycosphaerellales</taxon>
        <taxon>Mycosphaerellaceae</taxon>
        <taxon>Cercospora</taxon>
    </lineage>
</organism>
<reference evidence="2" key="1">
    <citation type="journal article" date="2017" name="bioRxiv">
        <title>Conservation of a gene cluster reveals novel cercosporin biosynthetic mechanisms and extends production to the genus Colletotrichum.</title>
        <authorList>
            <person name="de Jonge R."/>
            <person name="Ebert M.K."/>
            <person name="Huitt-Roehl C.R."/>
            <person name="Pal P."/>
            <person name="Suttle J.C."/>
            <person name="Spanner R.E."/>
            <person name="Neubauer J.D."/>
            <person name="Jurick W.M.II."/>
            <person name="Stott K.A."/>
            <person name="Secor G.A."/>
            <person name="Thomma B.P.H.J."/>
            <person name="Van de Peer Y."/>
            <person name="Townsend C.A."/>
            <person name="Bolton M.D."/>
        </authorList>
    </citation>
    <scope>NUCLEOTIDE SEQUENCE [LARGE SCALE GENOMIC DNA]</scope>
    <source>
        <strain evidence="2">CBS538.71</strain>
    </source>
</reference>
<dbReference type="STRING" id="357750.A0A2S6C593"/>
<accession>A0A2S6C593</accession>